<dbReference type="Proteomes" id="UP000756346">
    <property type="component" value="Unassembled WGS sequence"/>
</dbReference>
<dbReference type="GeneID" id="70185170"/>
<comment type="caution">
    <text evidence="2">The sequence shown here is derived from an EMBL/GenBank/DDBJ whole genome shotgun (WGS) entry which is preliminary data.</text>
</comment>
<dbReference type="AlphaFoldDB" id="A0A9P8XW36"/>
<dbReference type="InterPro" id="IPR027417">
    <property type="entry name" value="P-loop_NTPase"/>
</dbReference>
<dbReference type="RefSeq" id="XP_046005785.1">
    <property type="nucleotide sequence ID" value="XM_046155624.1"/>
</dbReference>
<accession>A0A9P8XW36</accession>
<keyword evidence="3" id="KW-1185">Reference proteome</keyword>
<evidence type="ECO:0000259" key="1">
    <source>
        <dbReference type="Pfam" id="PF13521"/>
    </source>
</evidence>
<dbReference type="Gene3D" id="3.40.50.300">
    <property type="entry name" value="P-loop containing nucleotide triphosphate hydrolases"/>
    <property type="match status" value="1"/>
</dbReference>
<dbReference type="EMBL" id="JAGTJQ010000012">
    <property type="protein sequence ID" value="KAH7016161.1"/>
    <property type="molecule type" value="Genomic_DNA"/>
</dbReference>
<dbReference type="OrthoDB" id="6118920at2759"/>
<feature type="domain" description="NadR/Ttd14 AAA" evidence="1">
    <location>
        <begin position="5"/>
        <end position="200"/>
    </location>
</feature>
<dbReference type="InterPro" id="IPR038727">
    <property type="entry name" value="NadR/Ttd14_AAA_dom"/>
</dbReference>
<reference evidence="2" key="1">
    <citation type="journal article" date="2021" name="Nat. Commun.">
        <title>Genetic determinants of endophytism in the Arabidopsis root mycobiome.</title>
        <authorList>
            <person name="Mesny F."/>
            <person name="Miyauchi S."/>
            <person name="Thiergart T."/>
            <person name="Pickel B."/>
            <person name="Atanasova L."/>
            <person name="Karlsson M."/>
            <person name="Huettel B."/>
            <person name="Barry K.W."/>
            <person name="Haridas S."/>
            <person name="Chen C."/>
            <person name="Bauer D."/>
            <person name="Andreopoulos W."/>
            <person name="Pangilinan J."/>
            <person name="LaButti K."/>
            <person name="Riley R."/>
            <person name="Lipzen A."/>
            <person name="Clum A."/>
            <person name="Drula E."/>
            <person name="Henrissat B."/>
            <person name="Kohler A."/>
            <person name="Grigoriev I.V."/>
            <person name="Martin F.M."/>
            <person name="Hacquard S."/>
        </authorList>
    </citation>
    <scope>NUCLEOTIDE SEQUENCE</scope>
    <source>
        <strain evidence="2">MPI-CAGE-CH-0230</strain>
    </source>
</reference>
<sequence>MSPNVYIIGAQSTGKTTLVGALETHFINHCETLSTSASPRFIREIARKVLDKHGYTAEDIAKSPRRTLELQKLIIEAQAQAEYETAAPDTPAADATGLPVFISDRSAIDPVVYARQYVGLQESRGLLTLPEWRQMHKHMAASLVILCEPNIDWLMSDGVRLMPRDEEEWLLTHKLFCDVLDEVGLSFIVLPKEMSDIEDRVGFVLEHM</sequence>
<evidence type="ECO:0000313" key="2">
    <source>
        <dbReference type="EMBL" id="KAH7016161.1"/>
    </source>
</evidence>
<gene>
    <name evidence="2" type="ORF">B0I36DRAFT_336938</name>
</gene>
<dbReference type="Pfam" id="PF13521">
    <property type="entry name" value="AAA_28"/>
    <property type="match status" value="1"/>
</dbReference>
<name>A0A9P8XW36_9PEZI</name>
<organism evidence="2 3">
    <name type="scientific">Microdochium trichocladiopsis</name>
    <dbReference type="NCBI Taxonomy" id="1682393"/>
    <lineage>
        <taxon>Eukaryota</taxon>
        <taxon>Fungi</taxon>
        <taxon>Dikarya</taxon>
        <taxon>Ascomycota</taxon>
        <taxon>Pezizomycotina</taxon>
        <taxon>Sordariomycetes</taxon>
        <taxon>Xylariomycetidae</taxon>
        <taxon>Xylariales</taxon>
        <taxon>Microdochiaceae</taxon>
        <taxon>Microdochium</taxon>
    </lineage>
</organism>
<proteinExistence type="predicted"/>
<protein>
    <submittedName>
        <fullName evidence="2">AAA domain-containing protein</fullName>
    </submittedName>
</protein>
<evidence type="ECO:0000313" key="3">
    <source>
        <dbReference type="Proteomes" id="UP000756346"/>
    </source>
</evidence>
<dbReference type="SUPFAM" id="SSF52540">
    <property type="entry name" value="P-loop containing nucleoside triphosphate hydrolases"/>
    <property type="match status" value="1"/>
</dbReference>